<dbReference type="CDD" id="cd02440">
    <property type="entry name" value="AdoMet_MTases"/>
    <property type="match status" value="1"/>
</dbReference>
<evidence type="ECO:0000313" key="1">
    <source>
        <dbReference type="EMBL" id="CUS43995.1"/>
    </source>
</evidence>
<sequence length="270" mass="29904">MTTNELEAEIRRLGPWHHDIEIAPGIRTGDPAYRPEPDPALGTPSIVDPYAKFARAFGDLFPEGLQGRSFLDCACNAGGYLFAARQMGAGRCFGFDVREHWIRQAHFLAGRLPSDDIDAGVCALADVPELGLKPFDVTLFSGILYHLPDPVAGLKIAADLTRELLIVNTETFPAKQDGLILNPESRTLLMSGVDGLAWYPTGETVVRQMLASCGFPHTRLRFNHTTGGKRRRLEIWAARDPGVFAHYDGLYPQMPPSRLRRLTARLLGRR</sequence>
<gene>
    <name evidence="1" type="ORF">MGWOODY_Smn2669</name>
</gene>
<proteinExistence type="predicted"/>
<protein>
    <submittedName>
        <fullName evidence="1">tRNA (5-methoxyuridine) 34 synthase</fullName>
    </submittedName>
</protein>
<dbReference type="Pfam" id="PF08003">
    <property type="entry name" value="Methyltransf_9"/>
    <property type="match status" value="1"/>
</dbReference>
<name>A0A160TGN4_9ZZZZ</name>
<dbReference type="SUPFAM" id="SSF53335">
    <property type="entry name" value="S-adenosyl-L-methionine-dependent methyltransferases"/>
    <property type="match status" value="1"/>
</dbReference>
<dbReference type="InterPro" id="IPR029063">
    <property type="entry name" value="SAM-dependent_MTases_sf"/>
</dbReference>
<accession>A0A160TGN4</accession>
<reference evidence="1" key="1">
    <citation type="submission" date="2015-10" db="EMBL/GenBank/DDBJ databases">
        <authorList>
            <person name="Gilbert D.G."/>
        </authorList>
    </citation>
    <scope>NUCLEOTIDE SEQUENCE</scope>
</reference>
<organism evidence="1">
    <name type="scientific">hydrothermal vent metagenome</name>
    <dbReference type="NCBI Taxonomy" id="652676"/>
    <lineage>
        <taxon>unclassified sequences</taxon>
        <taxon>metagenomes</taxon>
        <taxon>ecological metagenomes</taxon>
    </lineage>
</organism>
<dbReference type="EMBL" id="CZQE01000103">
    <property type="protein sequence ID" value="CUS43995.1"/>
    <property type="molecule type" value="Genomic_DNA"/>
</dbReference>
<dbReference type="InterPro" id="IPR027555">
    <property type="entry name" value="Mo5U34_MeTrfas-like"/>
</dbReference>
<dbReference type="Gene3D" id="3.40.50.150">
    <property type="entry name" value="Vaccinia Virus protein VP39"/>
    <property type="match status" value="1"/>
</dbReference>
<dbReference type="AlphaFoldDB" id="A0A160TGN4"/>